<name>A0ABQ3NUZ3_STRVG</name>
<dbReference type="EMBL" id="BNDV01000016">
    <property type="protein sequence ID" value="GHI16606.1"/>
    <property type="molecule type" value="Genomic_DNA"/>
</dbReference>
<accession>A0ABQ3NUZ3</accession>
<sequence>MYRPRLFGCAVLAVLAVLLGGTAPAAAGTLLPGSGHPALRAAAPAASDTSRAAPTPDRPRADPAVRGGGPSCAPASPDRGGTPAAPPRAGDHAQVPPGRPVPAAARPYADPPARVRVRGPDRSAPGPVELSVMRV</sequence>
<evidence type="ECO:0000313" key="3">
    <source>
        <dbReference type="EMBL" id="GHI16606.1"/>
    </source>
</evidence>
<feature type="chain" id="PRO_5045747802" evidence="2">
    <location>
        <begin position="28"/>
        <end position="135"/>
    </location>
</feature>
<feature type="region of interest" description="Disordered" evidence="1">
    <location>
        <begin position="30"/>
        <end position="135"/>
    </location>
</feature>
<feature type="signal peptide" evidence="2">
    <location>
        <begin position="1"/>
        <end position="27"/>
    </location>
</feature>
<dbReference type="Proteomes" id="UP000660554">
    <property type="component" value="Unassembled WGS sequence"/>
</dbReference>
<gene>
    <name evidence="3" type="ORF">Scinn_60690</name>
</gene>
<dbReference type="RefSeq" id="WP_051734280.1">
    <property type="nucleotide sequence ID" value="NZ_BMRU01000009.1"/>
</dbReference>
<evidence type="ECO:0000256" key="2">
    <source>
        <dbReference type="SAM" id="SignalP"/>
    </source>
</evidence>
<protein>
    <submittedName>
        <fullName evidence="3">Uncharacterized protein</fullName>
    </submittedName>
</protein>
<feature type="compositionally biased region" description="Low complexity" evidence="1">
    <location>
        <begin position="101"/>
        <end position="114"/>
    </location>
</feature>
<organism evidence="3 4">
    <name type="scientific">Streptomyces virginiae</name>
    <name type="common">Streptomyces cinnamonensis</name>
    <dbReference type="NCBI Taxonomy" id="1961"/>
    <lineage>
        <taxon>Bacteria</taxon>
        <taxon>Bacillati</taxon>
        <taxon>Actinomycetota</taxon>
        <taxon>Actinomycetes</taxon>
        <taxon>Kitasatosporales</taxon>
        <taxon>Streptomycetaceae</taxon>
        <taxon>Streptomyces</taxon>
    </lineage>
</organism>
<reference evidence="4" key="1">
    <citation type="submission" date="2020-09" db="EMBL/GenBank/DDBJ databases">
        <title>Whole genome shotgun sequence of Streptomyces cinnamonensis NBRC 15873.</title>
        <authorList>
            <person name="Komaki H."/>
            <person name="Tamura T."/>
        </authorList>
    </citation>
    <scope>NUCLEOTIDE SEQUENCE [LARGE SCALE GENOMIC DNA]</scope>
    <source>
        <strain evidence="4">NBRC 15873</strain>
    </source>
</reference>
<dbReference type="GeneID" id="86955448"/>
<comment type="caution">
    <text evidence="3">The sequence shown here is derived from an EMBL/GenBank/DDBJ whole genome shotgun (WGS) entry which is preliminary data.</text>
</comment>
<evidence type="ECO:0000313" key="4">
    <source>
        <dbReference type="Proteomes" id="UP000660554"/>
    </source>
</evidence>
<feature type="compositionally biased region" description="Low complexity" evidence="1">
    <location>
        <begin position="30"/>
        <end position="55"/>
    </location>
</feature>
<proteinExistence type="predicted"/>
<evidence type="ECO:0000256" key="1">
    <source>
        <dbReference type="SAM" id="MobiDB-lite"/>
    </source>
</evidence>
<keyword evidence="4" id="KW-1185">Reference proteome</keyword>
<keyword evidence="2" id="KW-0732">Signal</keyword>